<accession>A0A4C1XK59</accession>
<keyword evidence="1" id="KW-0175">Coiled coil</keyword>
<evidence type="ECO:0000256" key="1">
    <source>
        <dbReference type="SAM" id="Coils"/>
    </source>
</evidence>
<feature type="region of interest" description="Disordered" evidence="2">
    <location>
        <begin position="759"/>
        <end position="783"/>
    </location>
</feature>
<reference evidence="3 4" key="1">
    <citation type="journal article" date="2019" name="Commun. Biol.">
        <title>The bagworm genome reveals a unique fibroin gene that provides high tensile strength.</title>
        <authorList>
            <person name="Kono N."/>
            <person name="Nakamura H."/>
            <person name="Ohtoshi R."/>
            <person name="Tomita M."/>
            <person name="Numata K."/>
            <person name="Arakawa K."/>
        </authorList>
    </citation>
    <scope>NUCLEOTIDE SEQUENCE [LARGE SCALE GENOMIC DNA]</scope>
</reference>
<evidence type="ECO:0000313" key="4">
    <source>
        <dbReference type="Proteomes" id="UP000299102"/>
    </source>
</evidence>
<organism evidence="3 4">
    <name type="scientific">Eumeta variegata</name>
    <name type="common">Bagworm moth</name>
    <name type="synonym">Eumeta japonica</name>
    <dbReference type="NCBI Taxonomy" id="151549"/>
    <lineage>
        <taxon>Eukaryota</taxon>
        <taxon>Metazoa</taxon>
        <taxon>Ecdysozoa</taxon>
        <taxon>Arthropoda</taxon>
        <taxon>Hexapoda</taxon>
        <taxon>Insecta</taxon>
        <taxon>Pterygota</taxon>
        <taxon>Neoptera</taxon>
        <taxon>Endopterygota</taxon>
        <taxon>Lepidoptera</taxon>
        <taxon>Glossata</taxon>
        <taxon>Ditrysia</taxon>
        <taxon>Tineoidea</taxon>
        <taxon>Psychidae</taxon>
        <taxon>Oiketicinae</taxon>
        <taxon>Eumeta</taxon>
    </lineage>
</organism>
<proteinExistence type="predicted"/>
<evidence type="ECO:0000256" key="2">
    <source>
        <dbReference type="SAM" id="MobiDB-lite"/>
    </source>
</evidence>
<dbReference type="OrthoDB" id="45007at2759"/>
<gene>
    <name evidence="3" type="ORF">EVAR_44910_1</name>
</gene>
<feature type="compositionally biased region" description="Basic and acidic residues" evidence="2">
    <location>
        <begin position="585"/>
        <end position="594"/>
    </location>
</feature>
<feature type="compositionally biased region" description="Polar residues" evidence="2">
    <location>
        <begin position="373"/>
        <end position="386"/>
    </location>
</feature>
<protein>
    <submittedName>
        <fullName evidence="3">Uncharacterized protein</fullName>
    </submittedName>
</protein>
<sequence>MTVVQISAATITSQQHNNAGALVPDEQVMSCPIDRYMVDCSRGIDILNILEDESWTVEPTLRPEDELVLRKLRDLLQSTADDLKELSTELTAARELDSRPKAPTMPLDEEFNQKTRIEEMVNAKFHGHQVNFDHGSAVKTEIQKFNIERKKSINTGIQVDLEKNVTILPRTKNNGKTLQTGQIRVQGQNIPKKSEKSKTQKPYSMNQHNEDCTKINTQIKLHKVPSNSIAYSEISHTYVEPENKIQILRKDLQLQQMPSISIRGELKQQDVIHLDILPTDGDVKKHLISKNNTAVIEVQHNIESSSAFAPKNIKKDKIIQTELLCEDAQGIIQNVQTSRKVLEMSAYESSDCNSSDALNRVSKTKNTRSAYVTSPQSKSSKVCNENNTKHKTKNSQSFSIDDWKKKINAVYGQPSMSNQISFSTKSKKKIGVKSVPPKKSNISHTNERNRTTKLNNSEYVPYSKLTLGGVKLSDIEREVPDVKRKADEPLSPILDKILNETKNALQEKEIITSKVLTTSDENLLREVVEVEKNVNRVIDNNFIKIPEDISKKSNVTSGENSNNRDESSSYDDDFEDVVQTTEHSSSLEKKEYSNKLDSARLKPLNKTSFDKEETYKYETEMKENSDIEDSLNHAKNKTFNLSFKNSVDVFEFIHSVDTQDMAIQSNTTQQLLLKETQTSPRQESATTVTNVNSIHNDLWPSAIDKGEIEKMFKLEKEFIRQLIIDEYSDLVQKDITKPSTSKYLEEKEQHKNFAIIQKNTQTSPAHVKSVMTSPKKTKTRTTSPISLISHVQHHTSPLVDVANHYESSKKLSEEGLQSNNADLDISINLSSPRFNLKLPQNSQEVLSNLQFSGHSQKERPNSRRDDVDSVAMFKDRRGGASLTVCQLGSTVVSGRQRGRASCRIWWGTW</sequence>
<comment type="caution">
    <text evidence="3">The sequence shown here is derived from an EMBL/GenBank/DDBJ whole genome shotgun (WGS) entry which is preliminary data.</text>
</comment>
<keyword evidence="4" id="KW-1185">Reference proteome</keyword>
<dbReference type="AlphaFoldDB" id="A0A4C1XK59"/>
<dbReference type="Proteomes" id="UP000299102">
    <property type="component" value="Unassembled WGS sequence"/>
</dbReference>
<feature type="coiled-coil region" evidence="1">
    <location>
        <begin position="69"/>
        <end position="96"/>
    </location>
</feature>
<dbReference type="EMBL" id="BGZK01000880">
    <property type="protein sequence ID" value="GBP63808.1"/>
    <property type="molecule type" value="Genomic_DNA"/>
</dbReference>
<feature type="compositionally biased region" description="Polar residues" evidence="2">
    <location>
        <begin position="552"/>
        <end position="561"/>
    </location>
</feature>
<feature type="region of interest" description="Disordered" evidence="2">
    <location>
        <begin position="424"/>
        <end position="449"/>
    </location>
</feature>
<feature type="region of interest" description="Disordered" evidence="2">
    <location>
        <begin position="373"/>
        <end position="397"/>
    </location>
</feature>
<feature type="region of interest" description="Disordered" evidence="2">
    <location>
        <begin position="552"/>
        <end position="594"/>
    </location>
</feature>
<name>A0A4C1XK59_EUMVA</name>
<evidence type="ECO:0000313" key="3">
    <source>
        <dbReference type="EMBL" id="GBP63808.1"/>
    </source>
</evidence>